<evidence type="ECO:0000256" key="1">
    <source>
        <dbReference type="SAM" id="MobiDB-lite"/>
    </source>
</evidence>
<evidence type="ECO:0000313" key="3">
    <source>
        <dbReference type="Proteomes" id="UP001497516"/>
    </source>
</evidence>
<feature type="region of interest" description="Disordered" evidence="1">
    <location>
        <begin position="1"/>
        <end position="98"/>
    </location>
</feature>
<accession>A0AAV2E2G0</accession>
<gene>
    <name evidence="2" type="ORF">LTRI10_LOCUS21599</name>
</gene>
<evidence type="ECO:0000313" key="2">
    <source>
        <dbReference type="EMBL" id="CAL1380131.1"/>
    </source>
</evidence>
<organism evidence="2 3">
    <name type="scientific">Linum trigynum</name>
    <dbReference type="NCBI Taxonomy" id="586398"/>
    <lineage>
        <taxon>Eukaryota</taxon>
        <taxon>Viridiplantae</taxon>
        <taxon>Streptophyta</taxon>
        <taxon>Embryophyta</taxon>
        <taxon>Tracheophyta</taxon>
        <taxon>Spermatophyta</taxon>
        <taxon>Magnoliopsida</taxon>
        <taxon>eudicotyledons</taxon>
        <taxon>Gunneridae</taxon>
        <taxon>Pentapetalae</taxon>
        <taxon>rosids</taxon>
        <taxon>fabids</taxon>
        <taxon>Malpighiales</taxon>
        <taxon>Linaceae</taxon>
        <taxon>Linum</taxon>
    </lineage>
</organism>
<feature type="compositionally biased region" description="Basic and acidic residues" evidence="1">
    <location>
        <begin position="80"/>
        <end position="98"/>
    </location>
</feature>
<keyword evidence="3" id="KW-1185">Reference proteome</keyword>
<proteinExistence type="predicted"/>
<feature type="compositionally biased region" description="Gly residues" evidence="1">
    <location>
        <begin position="24"/>
        <end position="48"/>
    </location>
</feature>
<reference evidence="2 3" key="1">
    <citation type="submission" date="2024-04" db="EMBL/GenBank/DDBJ databases">
        <authorList>
            <person name="Fracassetti M."/>
        </authorList>
    </citation>
    <scope>NUCLEOTIDE SEQUENCE [LARGE SCALE GENOMIC DNA]</scope>
</reference>
<name>A0AAV2E2G0_9ROSI</name>
<dbReference type="EMBL" id="OZ034817">
    <property type="protein sequence ID" value="CAL1380131.1"/>
    <property type="molecule type" value="Genomic_DNA"/>
</dbReference>
<sequence>MTREARRKTAGKPPESGRKTAGNSSGGGGRRPAAGGRGAAAGGRGAAAGGRRQRGGGRRQRGGGRRQRGGGRRQRGGGRRLAEEGGERIGEEERGGKFEKMRVERENGRGFAINSKNTRSGICDSTTGGFKTWRVKCKEIPGL</sequence>
<feature type="compositionally biased region" description="Basic residues" evidence="1">
    <location>
        <begin position="1"/>
        <end position="10"/>
    </location>
</feature>
<feature type="compositionally biased region" description="Basic residues" evidence="1">
    <location>
        <begin position="51"/>
        <end position="78"/>
    </location>
</feature>
<dbReference type="AlphaFoldDB" id="A0AAV2E2G0"/>
<dbReference type="Proteomes" id="UP001497516">
    <property type="component" value="Chromosome 4"/>
</dbReference>
<protein>
    <submittedName>
        <fullName evidence="2">Uncharacterized protein</fullName>
    </submittedName>
</protein>